<keyword evidence="4" id="KW-1185">Reference proteome</keyword>
<reference evidence="4" key="1">
    <citation type="journal article" date="2019" name="Int. J. Syst. Evol. Microbiol.">
        <title>The Global Catalogue of Microorganisms (GCM) 10K type strain sequencing project: providing services to taxonomists for standard genome sequencing and annotation.</title>
        <authorList>
            <consortium name="The Broad Institute Genomics Platform"/>
            <consortium name="The Broad Institute Genome Sequencing Center for Infectious Disease"/>
            <person name="Wu L."/>
            <person name="Ma J."/>
        </authorList>
    </citation>
    <scope>NUCLEOTIDE SEQUENCE [LARGE SCALE GENOMIC DNA]</scope>
    <source>
        <strain evidence="4">JCM 12149</strain>
    </source>
</reference>
<name>A0ABP3IVT8_9BACI</name>
<dbReference type="EMBL" id="BAAADM010000005">
    <property type="protein sequence ID" value="GAA0429578.1"/>
    <property type="molecule type" value="Genomic_DNA"/>
</dbReference>
<evidence type="ECO:0000313" key="3">
    <source>
        <dbReference type="EMBL" id="GAA0429578.1"/>
    </source>
</evidence>
<dbReference type="SUPFAM" id="SSF64182">
    <property type="entry name" value="DHH phosphoesterases"/>
    <property type="match status" value="1"/>
</dbReference>
<sequence length="317" mass="35371">MQHIQSIIEAIKAYETIIIHRHVRPDPDAFGSQAALKDIISESFPSKYVFITGEDDPSLEFLTVMDDVDDETYQNALVIVCDTANAERISDQRYHLGQQLIKIDHHPNVGPYGDILWVDTEASSTSEMIYDLYLFGKDDGLVMTDESARLIYAGIVGDTGRFLFPSSTKKTFQHAAELVAYNFDRSRLYDGLYRMKDNIARLRGYVLQHFTRSASGMSTVVLTKDMLDSYGVLPMETGQLVGVLGDIQGVKAWAFFIEEDDLIRVRLRSNGPVVNGIASAYNGGGHPMAAGASISTWEQMEHIMSDLDNACQSYTDE</sequence>
<dbReference type="Pfam" id="PF01368">
    <property type="entry name" value="DHH"/>
    <property type="match status" value="1"/>
</dbReference>
<dbReference type="InterPro" id="IPR038763">
    <property type="entry name" value="DHH_sf"/>
</dbReference>
<dbReference type="InterPro" id="IPR003156">
    <property type="entry name" value="DHHA1_dom"/>
</dbReference>
<evidence type="ECO:0000313" key="4">
    <source>
        <dbReference type="Proteomes" id="UP001501459"/>
    </source>
</evidence>
<dbReference type="PANTHER" id="PTHR47618">
    <property type="entry name" value="BIFUNCTIONAL OLIGORIBONUCLEASE AND PAP PHOSPHATASE NRNA"/>
    <property type="match status" value="1"/>
</dbReference>
<organism evidence="3 4">
    <name type="scientific">Lentibacillus halophilus</name>
    <dbReference type="NCBI Taxonomy" id="295065"/>
    <lineage>
        <taxon>Bacteria</taxon>
        <taxon>Bacillati</taxon>
        <taxon>Bacillota</taxon>
        <taxon>Bacilli</taxon>
        <taxon>Bacillales</taxon>
        <taxon>Bacillaceae</taxon>
        <taxon>Lentibacillus</taxon>
    </lineage>
</organism>
<comment type="caution">
    <text evidence="3">The sequence shown here is derived from an EMBL/GenBank/DDBJ whole genome shotgun (WGS) entry which is preliminary data.</text>
</comment>
<dbReference type="Gene3D" id="3.90.1640.10">
    <property type="entry name" value="inorganic pyrophosphatase (n-terminal core)"/>
    <property type="match status" value="1"/>
</dbReference>
<evidence type="ECO:0000259" key="1">
    <source>
        <dbReference type="Pfam" id="PF01368"/>
    </source>
</evidence>
<protein>
    <submittedName>
        <fullName evidence="3">Bifunctional oligoribonuclease/PAP phosphatase NrnA</fullName>
    </submittedName>
</protein>
<proteinExistence type="predicted"/>
<dbReference type="InterPro" id="IPR051319">
    <property type="entry name" value="Oligoribo/pAp-PDE_c-di-AMP_PDE"/>
</dbReference>
<dbReference type="InterPro" id="IPR001667">
    <property type="entry name" value="DDH_dom"/>
</dbReference>
<feature type="domain" description="DHHA1" evidence="2">
    <location>
        <begin position="233"/>
        <end position="311"/>
    </location>
</feature>
<dbReference type="Pfam" id="PF02272">
    <property type="entry name" value="DHHA1"/>
    <property type="match status" value="1"/>
</dbReference>
<evidence type="ECO:0000259" key="2">
    <source>
        <dbReference type="Pfam" id="PF02272"/>
    </source>
</evidence>
<dbReference type="PANTHER" id="PTHR47618:SF1">
    <property type="entry name" value="BIFUNCTIONAL OLIGORIBONUCLEASE AND PAP PHOSPHATASE NRNA"/>
    <property type="match status" value="1"/>
</dbReference>
<dbReference type="Proteomes" id="UP001501459">
    <property type="component" value="Unassembled WGS sequence"/>
</dbReference>
<feature type="domain" description="DDH" evidence="1">
    <location>
        <begin position="17"/>
        <end position="155"/>
    </location>
</feature>
<accession>A0ABP3IVT8</accession>
<gene>
    <name evidence="3" type="ORF">GCM10008983_02430</name>
</gene>
<dbReference type="Gene3D" id="3.10.310.30">
    <property type="match status" value="1"/>
</dbReference>